<dbReference type="Gene3D" id="1.20.1440.60">
    <property type="entry name" value="23S rRNA-intervening sequence"/>
    <property type="match status" value="1"/>
</dbReference>
<sequence>MKQDVVKEKSFSFAVKVVNLYKFLAAEQKEYVISRQLLRSGTSIGANVREARNAESKPDFIHKLAIAQKECDETLYWLDLLKETNYIDISTHNSFSSDANELLRILKSIILSTKKGL</sequence>
<comment type="caution">
    <text evidence="1">The sequence shown here is derived from an EMBL/GenBank/DDBJ whole genome shotgun (WGS) entry which is preliminary data.</text>
</comment>
<dbReference type="SUPFAM" id="SSF158446">
    <property type="entry name" value="IVS-encoded protein-like"/>
    <property type="match status" value="1"/>
</dbReference>
<dbReference type="RefSeq" id="WP_345079733.1">
    <property type="nucleotide sequence ID" value="NZ_BAABFA010000008.1"/>
</dbReference>
<evidence type="ECO:0000313" key="1">
    <source>
        <dbReference type="EMBL" id="GAA4463122.1"/>
    </source>
</evidence>
<gene>
    <name evidence="1" type="ORF">GCM10023093_10900</name>
</gene>
<dbReference type="Proteomes" id="UP001500067">
    <property type="component" value="Unassembled WGS sequence"/>
</dbReference>
<dbReference type="NCBIfam" id="TIGR02436">
    <property type="entry name" value="four helix bundle protein"/>
    <property type="match status" value="1"/>
</dbReference>
<protein>
    <submittedName>
        <fullName evidence="1">Four helix bundle protein</fullName>
    </submittedName>
</protein>
<accession>A0ABP8N8H9</accession>
<reference evidence="2" key="1">
    <citation type="journal article" date="2019" name="Int. J. Syst. Evol. Microbiol.">
        <title>The Global Catalogue of Microorganisms (GCM) 10K type strain sequencing project: providing services to taxonomists for standard genome sequencing and annotation.</title>
        <authorList>
            <consortium name="The Broad Institute Genomics Platform"/>
            <consortium name="The Broad Institute Genome Sequencing Center for Infectious Disease"/>
            <person name="Wu L."/>
            <person name="Ma J."/>
        </authorList>
    </citation>
    <scope>NUCLEOTIDE SEQUENCE [LARGE SCALE GENOMIC DNA]</scope>
    <source>
        <strain evidence="2">JCM 32105</strain>
    </source>
</reference>
<dbReference type="EMBL" id="BAABFA010000008">
    <property type="protein sequence ID" value="GAA4463122.1"/>
    <property type="molecule type" value="Genomic_DNA"/>
</dbReference>
<evidence type="ECO:0000313" key="2">
    <source>
        <dbReference type="Proteomes" id="UP001500067"/>
    </source>
</evidence>
<dbReference type="Pfam" id="PF05635">
    <property type="entry name" value="23S_rRNA_IVP"/>
    <property type="match status" value="1"/>
</dbReference>
<dbReference type="PANTHER" id="PTHR38471">
    <property type="entry name" value="FOUR HELIX BUNDLE PROTEIN"/>
    <property type="match status" value="1"/>
</dbReference>
<organism evidence="1 2">
    <name type="scientific">Nemorincola caseinilytica</name>
    <dbReference type="NCBI Taxonomy" id="2054315"/>
    <lineage>
        <taxon>Bacteria</taxon>
        <taxon>Pseudomonadati</taxon>
        <taxon>Bacteroidota</taxon>
        <taxon>Chitinophagia</taxon>
        <taxon>Chitinophagales</taxon>
        <taxon>Chitinophagaceae</taxon>
        <taxon>Nemorincola</taxon>
    </lineage>
</organism>
<keyword evidence="2" id="KW-1185">Reference proteome</keyword>
<dbReference type="PIRSF" id="PIRSF035652">
    <property type="entry name" value="CHP02436"/>
    <property type="match status" value="1"/>
</dbReference>
<proteinExistence type="predicted"/>
<dbReference type="InterPro" id="IPR036583">
    <property type="entry name" value="23S_rRNA_IVS_sf"/>
</dbReference>
<dbReference type="PANTHER" id="PTHR38471:SF2">
    <property type="entry name" value="FOUR HELIX BUNDLE PROTEIN"/>
    <property type="match status" value="1"/>
</dbReference>
<name>A0ABP8N8H9_9BACT</name>
<dbReference type="InterPro" id="IPR012657">
    <property type="entry name" value="23S_rRNA-intervening_sequence"/>
</dbReference>